<comment type="subcellular location">
    <subcellularLocation>
        <location evidence="1">Membrane</location>
        <topology evidence="1">Single-pass type II membrane protein</topology>
    </subcellularLocation>
</comment>
<gene>
    <name evidence="8" type="ORF">CHC_T00008436001</name>
</gene>
<evidence type="ECO:0000256" key="1">
    <source>
        <dbReference type="ARBA" id="ARBA00004606"/>
    </source>
</evidence>
<dbReference type="OrthoDB" id="2019572at2759"/>
<protein>
    <submittedName>
        <fullName evidence="8">Xylosyltransferase, family GT14</fullName>
    </submittedName>
</protein>
<dbReference type="GO" id="GO:0015020">
    <property type="term" value="F:glucuronosyltransferase activity"/>
    <property type="evidence" value="ECO:0007669"/>
    <property type="project" value="InterPro"/>
</dbReference>
<evidence type="ECO:0000256" key="7">
    <source>
        <dbReference type="SAM" id="Phobius"/>
    </source>
</evidence>
<dbReference type="Proteomes" id="UP000012073">
    <property type="component" value="Unassembled WGS sequence"/>
</dbReference>
<feature type="transmembrane region" description="Helical" evidence="7">
    <location>
        <begin position="44"/>
        <end position="64"/>
    </location>
</feature>
<keyword evidence="2" id="KW-0328">Glycosyltransferase</keyword>
<evidence type="ECO:0000256" key="5">
    <source>
        <dbReference type="ARBA" id="ARBA00023180"/>
    </source>
</evidence>
<evidence type="ECO:0000313" key="8">
    <source>
        <dbReference type="EMBL" id="CDF32801.1"/>
    </source>
</evidence>
<keyword evidence="4 7" id="KW-0472">Membrane</keyword>
<name>R7Q5Y8_CHOCR</name>
<dbReference type="OMA" id="YRTRGRV"/>
<dbReference type="EMBL" id="HG001587">
    <property type="protein sequence ID" value="CDF32801.1"/>
    <property type="molecule type" value="Genomic_DNA"/>
</dbReference>
<dbReference type="InterPro" id="IPR044610">
    <property type="entry name" value="GLCAT14A/B/C"/>
</dbReference>
<dbReference type="Gramene" id="CDF32801">
    <property type="protein sequence ID" value="CDF32801"/>
    <property type="gene ID" value="CHC_T00008436001"/>
</dbReference>
<organism evidence="8 9">
    <name type="scientific">Chondrus crispus</name>
    <name type="common">Carrageen Irish moss</name>
    <name type="synonym">Polymorpha crispa</name>
    <dbReference type="NCBI Taxonomy" id="2769"/>
    <lineage>
        <taxon>Eukaryota</taxon>
        <taxon>Rhodophyta</taxon>
        <taxon>Florideophyceae</taxon>
        <taxon>Rhodymeniophycidae</taxon>
        <taxon>Gigartinales</taxon>
        <taxon>Gigartinaceae</taxon>
        <taxon>Chondrus</taxon>
    </lineage>
</organism>
<dbReference type="PANTHER" id="PTHR45719">
    <property type="entry name" value="GLYCOSYLTRANSFERASE"/>
    <property type="match status" value="1"/>
</dbReference>
<accession>R7Q5Y8</accession>
<dbReference type="GO" id="GO:0016020">
    <property type="term" value="C:membrane"/>
    <property type="evidence" value="ECO:0007669"/>
    <property type="project" value="UniProtKB-SubCell"/>
</dbReference>
<sequence length="429" mass="48924">MSRRPSSAGTPSLLSPSPSSPLAPSQISSKHPPAPPAWRRGTRLWVVVLVVTFIIFERTSVFVAPARAAAVSPELVARDTAAVDQPPVRVTVNGSAEQTPGREANIAYFIQIAENTIGHLPRLLRRIYHRNNVYAIHFDLKIPPAVLREAKDKIRANPEYAKNVHIMTSELITYRGISMLLNTINAMRLLIDEDAKWDYFINLSGADYPLLSAHSQRSFLGREMGLNYFTFAPKRTWDAMAENRLAQVWYDEGISFRKTAAIGKLERLDIRNPIVDNRNFDVSHAEAWMIASRDFCDFVVRGDMARKMLVAFAFAADSSEHYFASLAWNHEKYKKSIVPHSMRMVVWMHNGVLAGQHPYYIDEREENGQYKFKQEVATSVLFFARKFQEPDSPLMDFVDRRTDDKDLMDKVFDHISRKIAGRARRLAEL</sequence>
<keyword evidence="5" id="KW-0325">Glycoprotein</keyword>
<dbReference type="KEGG" id="ccp:CHC_T00008436001"/>
<feature type="compositionally biased region" description="Low complexity" evidence="6">
    <location>
        <begin position="1"/>
        <end position="29"/>
    </location>
</feature>
<proteinExistence type="predicted"/>
<dbReference type="PANTHER" id="PTHR45719:SF3">
    <property type="entry name" value="BETA-GLUCURONOSYLTRANSFERASE GLCAT14A"/>
    <property type="match status" value="1"/>
</dbReference>
<dbReference type="Pfam" id="PF02485">
    <property type="entry name" value="Branch"/>
    <property type="match status" value="1"/>
</dbReference>
<dbReference type="RefSeq" id="XP_005712602.1">
    <property type="nucleotide sequence ID" value="XM_005712545.1"/>
</dbReference>
<evidence type="ECO:0000313" key="9">
    <source>
        <dbReference type="Proteomes" id="UP000012073"/>
    </source>
</evidence>
<evidence type="ECO:0000256" key="3">
    <source>
        <dbReference type="ARBA" id="ARBA00022679"/>
    </source>
</evidence>
<feature type="region of interest" description="Disordered" evidence="6">
    <location>
        <begin position="1"/>
        <end position="36"/>
    </location>
</feature>
<evidence type="ECO:0000256" key="6">
    <source>
        <dbReference type="SAM" id="MobiDB-lite"/>
    </source>
</evidence>
<keyword evidence="7" id="KW-1133">Transmembrane helix</keyword>
<evidence type="ECO:0000256" key="4">
    <source>
        <dbReference type="ARBA" id="ARBA00023136"/>
    </source>
</evidence>
<dbReference type="InterPro" id="IPR003406">
    <property type="entry name" value="Glyco_trans_14"/>
</dbReference>
<keyword evidence="7" id="KW-0812">Transmembrane</keyword>
<keyword evidence="3 8" id="KW-0808">Transferase</keyword>
<dbReference type="GeneID" id="17320318"/>
<dbReference type="AlphaFoldDB" id="R7Q5Y8"/>
<keyword evidence="9" id="KW-1185">Reference proteome</keyword>
<evidence type="ECO:0000256" key="2">
    <source>
        <dbReference type="ARBA" id="ARBA00022676"/>
    </source>
</evidence>
<reference evidence="9" key="1">
    <citation type="journal article" date="2013" name="Proc. Natl. Acad. Sci. U.S.A.">
        <title>Genome structure and metabolic features in the red seaweed Chondrus crispus shed light on evolution of the Archaeplastida.</title>
        <authorList>
            <person name="Collen J."/>
            <person name="Porcel B."/>
            <person name="Carre W."/>
            <person name="Ball S.G."/>
            <person name="Chaparro C."/>
            <person name="Tonon T."/>
            <person name="Barbeyron T."/>
            <person name="Michel G."/>
            <person name="Noel B."/>
            <person name="Valentin K."/>
            <person name="Elias M."/>
            <person name="Artiguenave F."/>
            <person name="Arun A."/>
            <person name="Aury J.M."/>
            <person name="Barbosa-Neto J.F."/>
            <person name="Bothwell J.H."/>
            <person name="Bouget F.Y."/>
            <person name="Brillet L."/>
            <person name="Cabello-Hurtado F."/>
            <person name="Capella-Gutierrez S."/>
            <person name="Charrier B."/>
            <person name="Cladiere L."/>
            <person name="Cock J.M."/>
            <person name="Coelho S.M."/>
            <person name="Colleoni C."/>
            <person name="Czjzek M."/>
            <person name="Da Silva C."/>
            <person name="Delage L."/>
            <person name="Denoeud F."/>
            <person name="Deschamps P."/>
            <person name="Dittami S.M."/>
            <person name="Gabaldon T."/>
            <person name="Gachon C.M."/>
            <person name="Groisillier A."/>
            <person name="Herve C."/>
            <person name="Jabbari K."/>
            <person name="Katinka M."/>
            <person name="Kloareg B."/>
            <person name="Kowalczyk N."/>
            <person name="Labadie K."/>
            <person name="Leblanc C."/>
            <person name="Lopez P.J."/>
            <person name="McLachlan D.H."/>
            <person name="Meslet-Cladiere L."/>
            <person name="Moustafa A."/>
            <person name="Nehr Z."/>
            <person name="Nyvall Collen P."/>
            <person name="Panaud O."/>
            <person name="Partensky F."/>
            <person name="Poulain J."/>
            <person name="Rensing S.A."/>
            <person name="Rousvoal S."/>
            <person name="Samson G."/>
            <person name="Symeonidi A."/>
            <person name="Weissenbach J."/>
            <person name="Zambounis A."/>
            <person name="Wincker P."/>
            <person name="Boyen C."/>
        </authorList>
    </citation>
    <scope>NUCLEOTIDE SEQUENCE [LARGE SCALE GENOMIC DNA]</scope>
    <source>
        <strain evidence="9">cv. Stackhouse</strain>
    </source>
</reference>